<dbReference type="GO" id="GO:0016787">
    <property type="term" value="F:hydrolase activity"/>
    <property type="evidence" value="ECO:0007669"/>
    <property type="project" value="UniProtKB-KW"/>
</dbReference>
<dbReference type="Gene3D" id="2.60.120.260">
    <property type="entry name" value="Galactose-binding domain-like"/>
    <property type="match status" value="1"/>
</dbReference>
<dbReference type="SUPFAM" id="SSF53474">
    <property type="entry name" value="alpha/beta-Hydrolases"/>
    <property type="match status" value="1"/>
</dbReference>
<comment type="caution">
    <text evidence="2">The sequence shown here is derived from an EMBL/GenBank/DDBJ whole genome shotgun (WGS) entry which is preliminary data.</text>
</comment>
<name>A0ABX2Q7U8_9BACT</name>
<organism evidence="2 3">
    <name type="scientific">Hymenobacter terrestris</name>
    <dbReference type="NCBI Taxonomy" id="2748310"/>
    <lineage>
        <taxon>Bacteria</taxon>
        <taxon>Pseudomonadati</taxon>
        <taxon>Bacteroidota</taxon>
        <taxon>Cytophagia</taxon>
        <taxon>Cytophagales</taxon>
        <taxon>Hymenobacteraceae</taxon>
        <taxon>Hymenobacter</taxon>
    </lineage>
</organism>
<proteinExistence type="predicted"/>
<sequence>MQRALLATSLFYLTLIAPVWSQKTPQLTVVDGIAQKVDAKPYAGLPYRLTARISVDTAQAGKADAWILVSVLDAKRNFIAAKSLTKKAVTKQWHTYTLAGKLPKKADTLNIAGLGYLDGPFGFDNFKLEVERRKGHWETVALRNPDFEDDAPASVTGVPAGWGAFYTTPSFVRQIANDSIGNRYFSLRGLNIVNYGRNPAAGQFATVNGTRVYYETYGQGEPLLLLHGNGESISRFRQQIGALAQEYRVIAVDTRDQGQSDATSGRLSYDLFADDMHALLEKLGIPAAHVVGWSDGGNTGLSMALRYPAQVRSLVTMGANLYADTTSVEPKMLKEVRQGKLLFTALSPFNKNFRKGRRLSTMLLKYPQMQPAQLRAITAPVLVLAGEKDIIREAHTRLIAQSIPNGEVVILPGLKHYAPQENGPLFNETVLTFLRRQRR</sequence>
<dbReference type="PANTHER" id="PTHR43433:SF5">
    <property type="entry name" value="AB HYDROLASE-1 DOMAIN-CONTAINING PROTEIN"/>
    <property type="match status" value="1"/>
</dbReference>
<evidence type="ECO:0000313" key="2">
    <source>
        <dbReference type="EMBL" id="NVO86355.1"/>
    </source>
</evidence>
<dbReference type="InterPro" id="IPR000073">
    <property type="entry name" value="AB_hydrolase_1"/>
</dbReference>
<dbReference type="PANTHER" id="PTHR43433">
    <property type="entry name" value="HYDROLASE, ALPHA/BETA FOLD FAMILY PROTEIN"/>
    <property type="match status" value="1"/>
</dbReference>
<dbReference type="Proteomes" id="UP000626554">
    <property type="component" value="Unassembled WGS sequence"/>
</dbReference>
<gene>
    <name evidence="2" type="ORF">HW556_15825</name>
</gene>
<evidence type="ECO:0000259" key="1">
    <source>
        <dbReference type="Pfam" id="PF00561"/>
    </source>
</evidence>
<dbReference type="RefSeq" id="WP_176901088.1">
    <property type="nucleotide sequence ID" value="NZ_JABKAV010000070.1"/>
</dbReference>
<accession>A0ABX2Q7U8</accession>
<reference evidence="2 3" key="1">
    <citation type="submission" date="2020-05" db="EMBL/GenBank/DDBJ databases">
        <title>Hymenobacter terrestris sp. nov. and Hymenobacter lapidiphilus sp. nov., isolated from regoliths in Antarctica.</title>
        <authorList>
            <person name="Sedlacek I."/>
            <person name="Pantucek R."/>
            <person name="Zeman M."/>
            <person name="Holochova P."/>
            <person name="Kralova S."/>
            <person name="Stankova E."/>
            <person name="Sedo O."/>
            <person name="Micenkova L."/>
            <person name="Svec P."/>
            <person name="Gupta V."/>
            <person name="Sood U."/>
            <person name="Korpole U.S."/>
            <person name="Lal R."/>
        </authorList>
    </citation>
    <scope>NUCLEOTIDE SEQUENCE [LARGE SCALE GENOMIC DNA]</scope>
    <source>
        <strain evidence="2 3">P5252</strain>
    </source>
</reference>
<keyword evidence="2" id="KW-0378">Hydrolase</keyword>
<dbReference type="PRINTS" id="PR00111">
    <property type="entry name" value="ABHYDROLASE"/>
</dbReference>
<dbReference type="EMBL" id="JABKAV010000070">
    <property type="protein sequence ID" value="NVO86355.1"/>
    <property type="molecule type" value="Genomic_DNA"/>
</dbReference>
<evidence type="ECO:0000313" key="3">
    <source>
        <dbReference type="Proteomes" id="UP000626554"/>
    </source>
</evidence>
<dbReference type="InterPro" id="IPR050471">
    <property type="entry name" value="AB_hydrolase"/>
</dbReference>
<dbReference type="Pfam" id="PF00561">
    <property type="entry name" value="Abhydrolase_1"/>
    <property type="match status" value="1"/>
</dbReference>
<keyword evidence="3" id="KW-1185">Reference proteome</keyword>
<dbReference type="InterPro" id="IPR029058">
    <property type="entry name" value="AB_hydrolase_fold"/>
</dbReference>
<dbReference type="Gene3D" id="3.40.50.1820">
    <property type="entry name" value="alpha/beta hydrolase"/>
    <property type="match status" value="1"/>
</dbReference>
<protein>
    <submittedName>
        <fullName evidence="2">Alpha/beta hydrolase</fullName>
    </submittedName>
</protein>
<feature type="domain" description="AB hydrolase-1" evidence="1">
    <location>
        <begin position="222"/>
        <end position="327"/>
    </location>
</feature>